<dbReference type="InterPro" id="IPR029063">
    <property type="entry name" value="SAM-dependent_MTases_sf"/>
</dbReference>
<sequence length="252" mass="28507">MYDSLILGAQGLRPANPLYQRLRYAYREVAYGLCGSVLELGCGAGLGVELLHLNAHRYIGVDTDPGQLDRLRAAHYRVEFRAAPLPRLEGLASGSVDNVVAFHLLGRLAGDETLIGEAWRVLRPGGHLFVTTPNPALCGLRNPWRRREYGAAELAWLLRRHFGQVRPGGIHARGRMLAYQQLQAEQTRRLARWDLLQLRHWLLRRALRTPYRLLYQASPAQQQPEWRCIDHTDFAATDDPTGCLDLLFVATK</sequence>
<evidence type="ECO:0000259" key="1">
    <source>
        <dbReference type="Pfam" id="PF08241"/>
    </source>
</evidence>
<dbReference type="GO" id="GO:0032259">
    <property type="term" value="P:methylation"/>
    <property type="evidence" value="ECO:0007669"/>
    <property type="project" value="UniProtKB-KW"/>
</dbReference>
<gene>
    <name evidence="2" type="ORF">EJV47_22435</name>
</gene>
<dbReference type="AlphaFoldDB" id="A0A431TXD3"/>
<name>A0A431TXD3_9BACT</name>
<dbReference type="OrthoDB" id="597202at2"/>
<evidence type="ECO:0000313" key="2">
    <source>
        <dbReference type="EMBL" id="RTQ46287.1"/>
    </source>
</evidence>
<dbReference type="PANTHER" id="PTHR42912">
    <property type="entry name" value="METHYLTRANSFERASE"/>
    <property type="match status" value="1"/>
</dbReference>
<organism evidence="2 3">
    <name type="scientific">Hymenobacter gummosus</name>
    <dbReference type="NCBI Taxonomy" id="1776032"/>
    <lineage>
        <taxon>Bacteria</taxon>
        <taxon>Pseudomonadati</taxon>
        <taxon>Bacteroidota</taxon>
        <taxon>Cytophagia</taxon>
        <taxon>Cytophagales</taxon>
        <taxon>Hymenobacteraceae</taxon>
        <taxon>Hymenobacter</taxon>
    </lineage>
</organism>
<comment type="caution">
    <text evidence="2">The sequence shown here is derived from an EMBL/GenBank/DDBJ whole genome shotgun (WGS) entry which is preliminary data.</text>
</comment>
<protein>
    <submittedName>
        <fullName evidence="2">Class I SAM-dependent methyltransferase</fullName>
    </submittedName>
</protein>
<dbReference type="SUPFAM" id="SSF53335">
    <property type="entry name" value="S-adenosyl-L-methionine-dependent methyltransferases"/>
    <property type="match status" value="1"/>
</dbReference>
<keyword evidence="2" id="KW-0808">Transferase</keyword>
<accession>A0A431TXD3</accession>
<keyword evidence="3" id="KW-1185">Reference proteome</keyword>
<proteinExistence type="predicted"/>
<dbReference type="RefSeq" id="WP_126695451.1">
    <property type="nucleotide sequence ID" value="NZ_RXOF01000016.1"/>
</dbReference>
<dbReference type="Gene3D" id="3.40.50.150">
    <property type="entry name" value="Vaccinia Virus protein VP39"/>
    <property type="match status" value="1"/>
</dbReference>
<dbReference type="PANTHER" id="PTHR42912:SF93">
    <property type="entry name" value="N6-ADENOSINE-METHYLTRANSFERASE TMT1A"/>
    <property type="match status" value="1"/>
</dbReference>
<dbReference type="CDD" id="cd02440">
    <property type="entry name" value="AdoMet_MTases"/>
    <property type="match status" value="1"/>
</dbReference>
<dbReference type="Pfam" id="PF08241">
    <property type="entry name" value="Methyltransf_11"/>
    <property type="match status" value="1"/>
</dbReference>
<dbReference type="EMBL" id="RXOF01000016">
    <property type="protein sequence ID" value="RTQ46287.1"/>
    <property type="molecule type" value="Genomic_DNA"/>
</dbReference>
<reference evidence="2 3" key="1">
    <citation type="submission" date="2018-12" db="EMBL/GenBank/DDBJ databases">
        <title>Hymenobacter gummosus sp. nov., isolated from a spring.</title>
        <authorList>
            <person name="Nie L."/>
        </authorList>
    </citation>
    <scope>NUCLEOTIDE SEQUENCE [LARGE SCALE GENOMIC DNA]</scope>
    <source>
        <strain evidence="2 3">KCTC 52166</strain>
    </source>
</reference>
<dbReference type="InterPro" id="IPR050508">
    <property type="entry name" value="Methyltransf_Superfamily"/>
</dbReference>
<dbReference type="GO" id="GO:0008757">
    <property type="term" value="F:S-adenosylmethionine-dependent methyltransferase activity"/>
    <property type="evidence" value="ECO:0007669"/>
    <property type="project" value="InterPro"/>
</dbReference>
<feature type="domain" description="Methyltransferase type 11" evidence="1">
    <location>
        <begin position="38"/>
        <end position="130"/>
    </location>
</feature>
<dbReference type="Proteomes" id="UP000282184">
    <property type="component" value="Unassembled WGS sequence"/>
</dbReference>
<keyword evidence="2" id="KW-0489">Methyltransferase</keyword>
<dbReference type="InterPro" id="IPR013216">
    <property type="entry name" value="Methyltransf_11"/>
</dbReference>
<evidence type="ECO:0000313" key="3">
    <source>
        <dbReference type="Proteomes" id="UP000282184"/>
    </source>
</evidence>